<comment type="caution">
    <text evidence="1">The sequence shown here is derived from an EMBL/GenBank/DDBJ whole genome shotgun (WGS) entry which is preliminary data.</text>
</comment>
<proteinExistence type="predicted"/>
<dbReference type="Proteomes" id="UP001626550">
    <property type="component" value="Unassembled WGS sequence"/>
</dbReference>
<evidence type="ECO:0000313" key="1">
    <source>
        <dbReference type="EMBL" id="KAL3314446.1"/>
    </source>
</evidence>
<dbReference type="EMBL" id="JBJKFK010000998">
    <property type="protein sequence ID" value="KAL3314446.1"/>
    <property type="molecule type" value="Genomic_DNA"/>
</dbReference>
<gene>
    <name evidence="1" type="ORF">Ciccas_006943</name>
</gene>
<evidence type="ECO:0000313" key="2">
    <source>
        <dbReference type="Proteomes" id="UP001626550"/>
    </source>
</evidence>
<organism evidence="1 2">
    <name type="scientific">Cichlidogyrus casuarinus</name>
    <dbReference type="NCBI Taxonomy" id="1844966"/>
    <lineage>
        <taxon>Eukaryota</taxon>
        <taxon>Metazoa</taxon>
        <taxon>Spiralia</taxon>
        <taxon>Lophotrochozoa</taxon>
        <taxon>Platyhelminthes</taxon>
        <taxon>Monogenea</taxon>
        <taxon>Monopisthocotylea</taxon>
        <taxon>Dactylogyridea</taxon>
        <taxon>Ancyrocephalidae</taxon>
        <taxon>Cichlidogyrus</taxon>
    </lineage>
</organism>
<reference evidence="1 2" key="1">
    <citation type="submission" date="2024-11" db="EMBL/GenBank/DDBJ databases">
        <title>Adaptive evolution of stress response genes in parasites aligns with host niche diversity.</title>
        <authorList>
            <person name="Hahn C."/>
            <person name="Resl P."/>
        </authorList>
    </citation>
    <scope>NUCLEOTIDE SEQUENCE [LARGE SCALE GENOMIC DNA]</scope>
    <source>
        <strain evidence="1">EGGRZ-B1_66</strain>
        <tissue evidence="1">Body</tissue>
    </source>
</reference>
<keyword evidence="2" id="KW-1185">Reference proteome</keyword>
<sequence>MIDDKSNTPPKRSDRKRKTPTKFVDFIVPKGRGYTTHKRIINDRVHITSLKPSPIYNTINVERYTSELKFHITISYDQSCRKPFFALFVTDESITAVNLTLYKCQPVDRTTDPSLCDVIFDFSIDGSVTPLLALSKDNFPLTFQPFIYKTGLSSRHPFIIYVKNLSPTTTFNVSFRFTVIDGKNKITFPQDSC</sequence>
<name>A0ABD2Q4A9_9PLAT</name>
<dbReference type="AlphaFoldDB" id="A0ABD2Q4A9"/>
<protein>
    <submittedName>
        <fullName evidence="1">Uncharacterized protein</fullName>
    </submittedName>
</protein>
<accession>A0ABD2Q4A9</accession>